<reference evidence="1 2" key="2">
    <citation type="journal article" date="2022" name="Mol. Ecol. Resour.">
        <title>The genomes of chicory, endive, great burdock and yacon provide insights into Asteraceae paleo-polyploidization history and plant inulin production.</title>
        <authorList>
            <person name="Fan W."/>
            <person name="Wang S."/>
            <person name="Wang H."/>
            <person name="Wang A."/>
            <person name="Jiang F."/>
            <person name="Liu H."/>
            <person name="Zhao H."/>
            <person name="Xu D."/>
            <person name="Zhang Y."/>
        </authorList>
    </citation>
    <scope>NUCLEOTIDE SEQUENCE [LARGE SCALE GENOMIC DNA]</scope>
    <source>
        <strain evidence="2">cv. Yunnan</strain>
        <tissue evidence="1">Leaves</tissue>
    </source>
</reference>
<keyword evidence="2" id="KW-1185">Reference proteome</keyword>
<comment type="caution">
    <text evidence="1">The sequence shown here is derived from an EMBL/GenBank/DDBJ whole genome shotgun (WGS) entry which is preliminary data.</text>
</comment>
<accession>A0ACB9I0G7</accession>
<gene>
    <name evidence="1" type="ORF">L1987_29391</name>
</gene>
<dbReference type="EMBL" id="CM042027">
    <property type="protein sequence ID" value="KAI3801287.1"/>
    <property type="molecule type" value="Genomic_DNA"/>
</dbReference>
<evidence type="ECO:0000313" key="1">
    <source>
        <dbReference type="EMBL" id="KAI3801287.1"/>
    </source>
</evidence>
<name>A0ACB9I0G7_9ASTR</name>
<dbReference type="Proteomes" id="UP001056120">
    <property type="component" value="Linkage Group LG10"/>
</dbReference>
<evidence type="ECO:0000313" key="2">
    <source>
        <dbReference type="Proteomes" id="UP001056120"/>
    </source>
</evidence>
<organism evidence="1 2">
    <name type="scientific">Smallanthus sonchifolius</name>
    <dbReference type="NCBI Taxonomy" id="185202"/>
    <lineage>
        <taxon>Eukaryota</taxon>
        <taxon>Viridiplantae</taxon>
        <taxon>Streptophyta</taxon>
        <taxon>Embryophyta</taxon>
        <taxon>Tracheophyta</taxon>
        <taxon>Spermatophyta</taxon>
        <taxon>Magnoliopsida</taxon>
        <taxon>eudicotyledons</taxon>
        <taxon>Gunneridae</taxon>
        <taxon>Pentapetalae</taxon>
        <taxon>asterids</taxon>
        <taxon>campanulids</taxon>
        <taxon>Asterales</taxon>
        <taxon>Asteraceae</taxon>
        <taxon>Asteroideae</taxon>
        <taxon>Heliantheae alliance</taxon>
        <taxon>Millerieae</taxon>
        <taxon>Smallanthus</taxon>
    </lineage>
</organism>
<proteinExistence type="predicted"/>
<sequence length="78" mass="8603">MKNSLLTLIPPVKTSAPNPFTKDGGEEFLIGKHDTGNRLPSEQLIIFVQTAIEIEFGTEANELAMLMARRYSGNLGLR</sequence>
<reference evidence="2" key="1">
    <citation type="journal article" date="2022" name="Mol. Ecol. Resour.">
        <title>The genomes of chicory, endive, great burdock and yacon provide insights into Asteraceae palaeo-polyploidization history and plant inulin production.</title>
        <authorList>
            <person name="Fan W."/>
            <person name="Wang S."/>
            <person name="Wang H."/>
            <person name="Wang A."/>
            <person name="Jiang F."/>
            <person name="Liu H."/>
            <person name="Zhao H."/>
            <person name="Xu D."/>
            <person name="Zhang Y."/>
        </authorList>
    </citation>
    <scope>NUCLEOTIDE SEQUENCE [LARGE SCALE GENOMIC DNA]</scope>
    <source>
        <strain evidence="2">cv. Yunnan</strain>
    </source>
</reference>
<protein>
    <submittedName>
        <fullName evidence="1">Uncharacterized protein</fullName>
    </submittedName>
</protein>